<evidence type="ECO:0000313" key="1">
    <source>
        <dbReference type="EMBL" id="SAM59143.1"/>
    </source>
</evidence>
<evidence type="ECO:0000313" key="2">
    <source>
        <dbReference type="Proteomes" id="UP000190837"/>
    </source>
</evidence>
<name>A0A1C3H2N3_9GAMM</name>
<dbReference type="EMBL" id="FKLO01000023">
    <property type="protein sequence ID" value="SAM59143.1"/>
    <property type="molecule type" value="Genomic_DNA"/>
</dbReference>
<accession>A0A1C3H2N3</accession>
<organism evidence="1 2">
    <name type="scientific">Cardiobacterium hominis</name>
    <dbReference type="NCBI Taxonomy" id="2718"/>
    <lineage>
        <taxon>Bacteria</taxon>
        <taxon>Pseudomonadati</taxon>
        <taxon>Pseudomonadota</taxon>
        <taxon>Gammaproteobacteria</taxon>
        <taxon>Cardiobacteriales</taxon>
        <taxon>Cardiobacteriaceae</taxon>
        <taxon>Cardiobacterium</taxon>
    </lineage>
</organism>
<sequence length="45" mass="4872">MLFSGKALRLAFFVSAADGRPVCATPFDVVFLCIFINGTQAFSEI</sequence>
<dbReference type="Proteomes" id="UP000190837">
    <property type="component" value="Unassembled WGS sequence"/>
</dbReference>
<gene>
    <name evidence="1" type="ORF">CHUV0807_0534</name>
</gene>
<proteinExistence type="predicted"/>
<reference evidence="2" key="1">
    <citation type="submission" date="2016-04" db="EMBL/GenBank/DDBJ databases">
        <authorList>
            <person name="Tagini F."/>
        </authorList>
    </citation>
    <scope>NUCLEOTIDE SEQUENCE [LARGE SCALE GENOMIC DNA]</scope>
    <source>
        <strain evidence="2">CHUV0807</strain>
    </source>
</reference>
<protein>
    <submittedName>
        <fullName evidence="1">Uncharacterized protein</fullName>
    </submittedName>
</protein>
<dbReference type="AlphaFoldDB" id="A0A1C3H2N3"/>